<feature type="compositionally biased region" description="Basic and acidic residues" evidence="1">
    <location>
        <begin position="53"/>
        <end position="64"/>
    </location>
</feature>
<evidence type="ECO:0000313" key="3">
    <source>
        <dbReference type="Proteomes" id="UP001374535"/>
    </source>
</evidence>
<dbReference type="Proteomes" id="UP001374535">
    <property type="component" value="Chromosome 5"/>
</dbReference>
<organism evidence="2 3">
    <name type="scientific">Vigna mungo</name>
    <name type="common">Black gram</name>
    <name type="synonym">Phaseolus mungo</name>
    <dbReference type="NCBI Taxonomy" id="3915"/>
    <lineage>
        <taxon>Eukaryota</taxon>
        <taxon>Viridiplantae</taxon>
        <taxon>Streptophyta</taxon>
        <taxon>Embryophyta</taxon>
        <taxon>Tracheophyta</taxon>
        <taxon>Spermatophyta</taxon>
        <taxon>Magnoliopsida</taxon>
        <taxon>eudicotyledons</taxon>
        <taxon>Gunneridae</taxon>
        <taxon>Pentapetalae</taxon>
        <taxon>rosids</taxon>
        <taxon>fabids</taxon>
        <taxon>Fabales</taxon>
        <taxon>Fabaceae</taxon>
        <taxon>Papilionoideae</taxon>
        <taxon>50 kb inversion clade</taxon>
        <taxon>NPAAA clade</taxon>
        <taxon>indigoferoid/millettioid clade</taxon>
        <taxon>Phaseoleae</taxon>
        <taxon>Vigna</taxon>
    </lineage>
</organism>
<evidence type="ECO:0000313" key="2">
    <source>
        <dbReference type="EMBL" id="WVZ13040.1"/>
    </source>
</evidence>
<dbReference type="EMBL" id="CP144696">
    <property type="protein sequence ID" value="WVZ13040.1"/>
    <property type="molecule type" value="Genomic_DNA"/>
</dbReference>
<sequence>MRMSKKREAFRRWQGNQPRVKVLVVWPPEKNEKQARDTMCPATTTMMNDIDDGSSKRPEASDDETRSLALAAYARRWVWGRGHATYNSVLAAVSLVVSDDGGSFKVAVET</sequence>
<protein>
    <submittedName>
        <fullName evidence="2">Uncharacterized protein</fullName>
    </submittedName>
</protein>
<name>A0AAQ3NNG0_VIGMU</name>
<reference evidence="2 3" key="1">
    <citation type="journal article" date="2023" name="Life. Sci Alliance">
        <title>Evolutionary insights into 3D genome organization and epigenetic landscape of Vigna mungo.</title>
        <authorList>
            <person name="Junaid A."/>
            <person name="Singh B."/>
            <person name="Bhatia S."/>
        </authorList>
    </citation>
    <scope>NUCLEOTIDE SEQUENCE [LARGE SCALE GENOMIC DNA]</scope>
    <source>
        <strain evidence="2">Urdbean</strain>
    </source>
</reference>
<evidence type="ECO:0000256" key="1">
    <source>
        <dbReference type="SAM" id="MobiDB-lite"/>
    </source>
</evidence>
<accession>A0AAQ3NNG0</accession>
<feature type="region of interest" description="Disordered" evidence="1">
    <location>
        <begin position="42"/>
        <end position="64"/>
    </location>
</feature>
<proteinExistence type="predicted"/>
<keyword evidence="3" id="KW-1185">Reference proteome</keyword>
<dbReference type="AlphaFoldDB" id="A0AAQ3NNG0"/>
<gene>
    <name evidence="2" type="ORF">V8G54_017570</name>
</gene>